<organism evidence="2 3">
    <name type="scientific">Pleurodeles waltl</name>
    <name type="common">Iberian ribbed newt</name>
    <dbReference type="NCBI Taxonomy" id="8319"/>
    <lineage>
        <taxon>Eukaryota</taxon>
        <taxon>Metazoa</taxon>
        <taxon>Chordata</taxon>
        <taxon>Craniata</taxon>
        <taxon>Vertebrata</taxon>
        <taxon>Euteleostomi</taxon>
        <taxon>Amphibia</taxon>
        <taxon>Batrachia</taxon>
        <taxon>Caudata</taxon>
        <taxon>Salamandroidea</taxon>
        <taxon>Salamandridae</taxon>
        <taxon>Pleurodelinae</taxon>
        <taxon>Pleurodeles</taxon>
    </lineage>
</organism>
<name>A0AAV7T2Y4_PLEWA</name>
<proteinExistence type="predicted"/>
<gene>
    <name evidence="2" type="ORF">NDU88_002631</name>
</gene>
<comment type="caution">
    <text evidence="2">The sequence shown here is derived from an EMBL/GenBank/DDBJ whole genome shotgun (WGS) entry which is preliminary data.</text>
</comment>
<evidence type="ECO:0000313" key="2">
    <source>
        <dbReference type="EMBL" id="KAJ1170759.1"/>
    </source>
</evidence>
<sequence length="78" mass="8688">MGCGGREDQEGWCWARSRRGRAQTGLPLARQRCTRCTDAQRQPLRREGGGRSSWEAGGGRERRMGSRGGRGRREAAAR</sequence>
<evidence type="ECO:0000313" key="3">
    <source>
        <dbReference type="Proteomes" id="UP001066276"/>
    </source>
</evidence>
<accession>A0AAV7T2Y4</accession>
<dbReference type="AlphaFoldDB" id="A0AAV7T2Y4"/>
<dbReference type="Proteomes" id="UP001066276">
    <property type="component" value="Chromosome 4_1"/>
</dbReference>
<reference evidence="2" key="1">
    <citation type="journal article" date="2022" name="bioRxiv">
        <title>Sequencing and chromosome-scale assembly of the giantPleurodeles waltlgenome.</title>
        <authorList>
            <person name="Brown T."/>
            <person name="Elewa A."/>
            <person name="Iarovenko S."/>
            <person name="Subramanian E."/>
            <person name="Araus A.J."/>
            <person name="Petzold A."/>
            <person name="Susuki M."/>
            <person name="Suzuki K.-i.T."/>
            <person name="Hayashi T."/>
            <person name="Toyoda A."/>
            <person name="Oliveira C."/>
            <person name="Osipova E."/>
            <person name="Leigh N.D."/>
            <person name="Simon A."/>
            <person name="Yun M.H."/>
        </authorList>
    </citation>
    <scope>NUCLEOTIDE SEQUENCE</scope>
    <source>
        <strain evidence="2">20211129_DDA</strain>
        <tissue evidence="2">Liver</tissue>
    </source>
</reference>
<feature type="region of interest" description="Disordered" evidence="1">
    <location>
        <begin position="38"/>
        <end position="78"/>
    </location>
</feature>
<protein>
    <submittedName>
        <fullName evidence="2">Uncharacterized protein</fullName>
    </submittedName>
</protein>
<dbReference type="EMBL" id="JANPWB010000007">
    <property type="protein sequence ID" value="KAJ1170759.1"/>
    <property type="molecule type" value="Genomic_DNA"/>
</dbReference>
<evidence type="ECO:0000256" key="1">
    <source>
        <dbReference type="SAM" id="MobiDB-lite"/>
    </source>
</evidence>
<keyword evidence="3" id="KW-1185">Reference proteome</keyword>